<gene>
    <name evidence="1" type="ORF">QYE76_048730</name>
</gene>
<sequence>MASGVFGIPISVETLRATGEYNEPISQNDVADYAMKMINAGGKDIDAQNFVDKLKERYGDGISAKCLIYNATGTTLSFVTYKDWHGHIYDTPYPSQIQNGQWGAFLHVHPTFTSGSSAAVVYRSKVPSGGSSCDWLFSWGIPYVGDNGVYTEIREEGHFPKHWDYIYNKKVENASRSSSDGRYGYVSRTEIGEGTTVNVRGVFQLPYY</sequence>
<proteinExistence type="predicted"/>
<dbReference type="PANTHER" id="PTHR36482">
    <property type="entry name" value="OSJNBA0024J22.15 PROTEIN"/>
    <property type="match status" value="1"/>
</dbReference>
<evidence type="ECO:0000313" key="1">
    <source>
        <dbReference type="EMBL" id="KAK1660571.1"/>
    </source>
</evidence>
<dbReference type="AlphaFoldDB" id="A0AAD8SLK2"/>
<keyword evidence="2" id="KW-1185">Reference proteome</keyword>
<dbReference type="PANTHER" id="PTHR36482:SF5">
    <property type="entry name" value="23 KDA JASMONATE-INDUCED PROTEIN-LIKE"/>
    <property type="match status" value="1"/>
</dbReference>
<dbReference type="InterPro" id="IPR053085">
    <property type="entry name" value="Jasmonate-induced_protein"/>
</dbReference>
<evidence type="ECO:0008006" key="3">
    <source>
        <dbReference type="Google" id="ProtNLM"/>
    </source>
</evidence>
<organism evidence="1 2">
    <name type="scientific">Lolium multiflorum</name>
    <name type="common">Italian ryegrass</name>
    <name type="synonym">Lolium perenne subsp. multiflorum</name>
    <dbReference type="NCBI Taxonomy" id="4521"/>
    <lineage>
        <taxon>Eukaryota</taxon>
        <taxon>Viridiplantae</taxon>
        <taxon>Streptophyta</taxon>
        <taxon>Embryophyta</taxon>
        <taxon>Tracheophyta</taxon>
        <taxon>Spermatophyta</taxon>
        <taxon>Magnoliopsida</taxon>
        <taxon>Liliopsida</taxon>
        <taxon>Poales</taxon>
        <taxon>Poaceae</taxon>
        <taxon>BOP clade</taxon>
        <taxon>Pooideae</taxon>
        <taxon>Poodae</taxon>
        <taxon>Poeae</taxon>
        <taxon>Poeae Chloroplast Group 2 (Poeae type)</taxon>
        <taxon>Loliodinae</taxon>
        <taxon>Loliinae</taxon>
        <taxon>Lolium</taxon>
    </lineage>
</organism>
<accession>A0AAD8SLK2</accession>
<reference evidence="1" key="1">
    <citation type="submission" date="2023-07" db="EMBL/GenBank/DDBJ databases">
        <title>A chromosome-level genome assembly of Lolium multiflorum.</title>
        <authorList>
            <person name="Chen Y."/>
            <person name="Copetti D."/>
            <person name="Kolliker R."/>
            <person name="Studer B."/>
        </authorList>
    </citation>
    <scope>NUCLEOTIDE SEQUENCE</scope>
    <source>
        <strain evidence="1">02402/16</strain>
        <tissue evidence="1">Leaf</tissue>
    </source>
</reference>
<dbReference type="Proteomes" id="UP001231189">
    <property type="component" value="Unassembled WGS sequence"/>
</dbReference>
<dbReference type="EMBL" id="JAUUTY010000003">
    <property type="protein sequence ID" value="KAK1660571.1"/>
    <property type="molecule type" value="Genomic_DNA"/>
</dbReference>
<evidence type="ECO:0000313" key="2">
    <source>
        <dbReference type="Proteomes" id="UP001231189"/>
    </source>
</evidence>
<comment type="caution">
    <text evidence="1">The sequence shown here is derived from an EMBL/GenBank/DDBJ whole genome shotgun (WGS) entry which is preliminary data.</text>
</comment>
<protein>
    <recommendedName>
        <fullName evidence="3">23 kDa jasmonate-induced protein-like</fullName>
    </recommendedName>
</protein>
<dbReference type="Gene3D" id="2.60.270.50">
    <property type="match status" value="1"/>
</dbReference>
<dbReference type="InterPro" id="IPR049065">
    <property type="entry name" value="Nakanori"/>
</dbReference>
<dbReference type="Pfam" id="PF21230">
    <property type="entry name" value="Nakanori"/>
    <property type="match status" value="1"/>
</dbReference>
<name>A0AAD8SLK2_LOLMU</name>